<feature type="transmembrane region" description="Helical" evidence="1">
    <location>
        <begin position="68"/>
        <end position="88"/>
    </location>
</feature>
<proteinExistence type="predicted"/>
<comment type="caution">
    <text evidence="2">The sequence shown here is derived from an EMBL/GenBank/DDBJ whole genome shotgun (WGS) entry which is preliminary data.</text>
</comment>
<dbReference type="EMBL" id="MKFU01000013">
    <property type="protein sequence ID" value="OHY92579.1"/>
    <property type="molecule type" value="Genomic_DNA"/>
</dbReference>
<name>A0A1S2CWS1_AERSO</name>
<organism evidence="2 3">
    <name type="scientific">Aeromonas sobria</name>
    <dbReference type="NCBI Taxonomy" id="646"/>
    <lineage>
        <taxon>Bacteria</taxon>
        <taxon>Pseudomonadati</taxon>
        <taxon>Pseudomonadota</taxon>
        <taxon>Gammaproteobacteria</taxon>
        <taxon>Aeromonadales</taxon>
        <taxon>Aeromonadaceae</taxon>
        <taxon>Aeromonas</taxon>
    </lineage>
</organism>
<feature type="transmembrane region" description="Helical" evidence="1">
    <location>
        <begin position="108"/>
        <end position="126"/>
    </location>
</feature>
<feature type="transmembrane region" description="Helical" evidence="1">
    <location>
        <begin position="39"/>
        <end position="56"/>
    </location>
</feature>
<gene>
    <name evidence="2" type="ORF">BJD16_12860</name>
</gene>
<sequence>MSRNNDGSDVLVISGGILALFTWGIVSVFGVPWKVAIDTVPGMLMWVVFFGVTVFLQKEDILGKFSDTWPLLLGGMILVLSPILNHWAGGRYGEPLFIEPAWYGKSSWQWLMSISIAAAGFGFKWWRRDRYY</sequence>
<feature type="transmembrane region" description="Helical" evidence="1">
    <location>
        <begin position="12"/>
        <end position="33"/>
    </location>
</feature>
<dbReference type="AlphaFoldDB" id="A0A1S2CWS1"/>
<evidence type="ECO:0000313" key="2">
    <source>
        <dbReference type="EMBL" id="OHY92579.1"/>
    </source>
</evidence>
<keyword evidence="1" id="KW-1133">Transmembrane helix</keyword>
<evidence type="ECO:0000313" key="3">
    <source>
        <dbReference type="Proteomes" id="UP000179934"/>
    </source>
</evidence>
<dbReference type="GeneID" id="58923923"/>
<accession>A0A1S2CWS1</accession>
<keyword evidence="1" id="KW-0472">Membrane</keyword>
<keyword evidence="1" id="KW-0812">Transmembrane</keyword>
<dbReference type="RefSeq" id="WP_042023435.1">
    <property type="nucleotide sequence ID" value="NZ_CDBW01000041.1"/>
</dbReference>
<reference evidence="2 3" key="1">
    <citation type="submission" date="2016-09" db="EMBL/GenBank/DDBJ databases">
        <title>Draft Genome Sequence of Aeromonas sobria Strain 08005, Isolated from Sick Rana catesbeiana.</title>
        <authorList>
            <person name="Yang Q."/>
        </authorList>
    </citation>
    <scope>NUCLEOTIDE SEQUENCE [LARGE SCALE GENOMIC DNA]</scope>
    <source>
        <strain evidence="2 3">08005</strain>
    </source>
</reference>
<dbReference type="Proteomes" id="UP000179934">
    <property type="component" value="Unassembled WGS sequence"/>
</dbReference>
<protein>
    <submittedName>
        <fullName evidence="2">Uncharacterized protein</fullName>
    </submittedName>
</protein>
<evidence type="ECO:0000256" key="1">
    <source>
        <dbReference type="SAM" id="Phobius"/>
    </source>
</evidence>